<dbReference type="Pfam" id="PF06267">
    <property type="entry name" value="DUF1028"/>
    <property type="match status" value="1"/>
</dbReference>
<keyword evidence="2" id="KW-1185">Reference proteome</keyword>
<dbReference type="OrthoDB" id="311454at2157"/>
<sequence length="230" mass="24400">MRHRPGTFSIAVRDREADAFGAAVTTGTVAVGATCPYVSRNAAVLTQSYTRTEHGRDAVARADAGERVDDALSDLLAADEHAAYRQVHGVGTGSEFTFTGDECVDWCGSRVGDDYTVAGNMLAGPEVLEETAAAYEAGGGDVAERLVAALEAGEAAGGDDRGELSAALLVWAPEPTLYHNLRVDCSETPVADLRAVLEEARTARERIRAETDDAFDGEYPPELLDFGVKY</sequence>
<reference evidence="1 2" key="1">
    <citation type="submission" date="2020-07" db="EMBL/GenBank/DDBJ databases">
        <title>Gai3-2, isolated from salt lake.</title>
        <authorList>
            <person name="Cui H."/>
            <person name="Shi X."/>
        </authorList>
    </citation>
    <scope>NUCLEOTIDE SEQUENCE [LARGE SCALE GENOMIC DNA]</scope>
    <source>
        <strain evidence="1 2">Gai3-2</strain>
        <plasmid evidence="1 2">unnamed1</plasmid>
    </source>
</reference>
<dbReference type="InterPro" id="IPR029055">
    <property type="entry name" value="Ntn_hydrolases_N"/>
</dbReference>
<geneLocation type="plasmid" evidence="1 2">
    <name>unnamed1</name>
</geneLocation>
<evidence type="ECO:0000313" key="2">
    <source>
        <dbReference type="Proteomes" id="UP000509750"/>
    </source>
</evidence>
<dbReference type="PANTHER" id="PTHR39328">
    <property type="entry name" value="BLL2871 PROTEIN"/>
    <property type="match status" value="1"/>
</dbReference>
<keyword evidence="1" id="KW-0614">Plasmid</keyword>
<protein>
    <submittedName>
        <fullName evidence="1">DUF1028 domain-containing protein</fullName>
    </submittedName>
</protein>
<dbReference type="EMBL" id="CP058530">
    <property type="protein sequence ID" value="QLG29643.1"/>
    <property type="molecule type" value="Genomic_DNA"/>
</dbReference>
<dbReference type="InterPro" id="IPR010430">
    <property type="entry name" value="DUF1028"/>
</dbReference>
<dbReference type="GeneID" id="56030910"/>
<dbReference type="SUPFAM" id="SSF56235">
    <property type="entry name" value="N-terminal nucleophile aminohydrolases (Ntn hydrolases)"/>
    <property type="match status" value="1"/>
</dbReference>
<dbReference type="Gene3D" id="3.60.20.10">
    <property type="entry name" value="Glutamine Phosphoribosylpyrophosphate, subunit 1, domain 1"/>
    <property type="match status" value="1"/>
</dbReference>
<dbReference type="Proteomes" id="UP000509750">
    <property type="component" value="Plasmid unnamed1"/>
</dbReference>
<organism evidence="1 2">
    <name type="scientific">Halorarum halophilum</name>
    <dbReference type="NCBI Taxonomy" id="2743090"/>
    <lineage>
        <taxon>Archaea</taxon>
        <taxon>Methanobacteriati</taxon>
        <taxon>Methanobacteriota</taxon>
        <taxon>Stenosarchaea group</taxon>
        <taxon>Halobacteria</taxon>
        <taxon>Halobacteriales</taxon>
        <taxon>Haloferacaceae</taxon>
        <taxon>Halorarum</taxon>
    </lineage>
</organism>
<dbReference type="RefSeq" id="WP_179171217.1">
    <property type="nucleotide sequence ID" value="NZ_CP058530.1"/>
</dbReference>
<evidence type="ECO:0000313" key="1">
    <source>
        <dbReference type="EMBL" id="QLG29643.1"/>
    </source>
</evidence>
<accession>A0A7D5L316</accession>
<dbReference type="KEGG" id="halg:HUG10_18715"/>
<name>A0A7D5L316_9EURY</name>
<gene>
    <name evidence="1" type="ORF">HUG10_18715</name>
</gene>
<dbReference type="AlphaFoldDB" id="A0A7D5L316"/>
<proteinExistence type="predicted"/>
<dbReference type="PANTHER" id="PTHR39328:SF1">
    <property type="entry name" value="BLL2871 PROTEIN"/>
    <property type="match status" value="1"/>
</dbReference>